<reference evidence="7 8" key="1">
    <citation type="journal article" date="2021" name="ISME Commun">
        <title>Automated analysis of genomic sequences facilitates high-throughput and comprehensive description of bacteria.</title>
        <authorList>
            <person name="Hitch T.C.A."/>
        </authorList>
    </citation>
    <scope>NUCLEOTIDE SEQUENCE [LARGE SCALE GENOMIC DNA]</scope>
    <source>
        <strain evidence="7 8">Sanger_34</strain>
    </source>
</reference>
<dbReference type="NCBIfam" id="TIGR02937">
    <property type="entry name" value="sigma70-ECF"/>
    <property type="match status" value="1"/>
</dbReference>
<protein>
    <submittedName>
        <fullName evidence="7">Sigma-70 family RNA polymerase sigma factor</fullName>
    </submittedName>
</protein>
<dbReference type="PANTHER" id="PTHR43133">
    <property type="entry name" value="RNA POLYMERASE ECF-TYPE SIGMA FACTO"/>
    <property type="match status" value="1"/>
</dbReference>
<dbReference type="EMBL" id="JAOQJE010000004">
    <property type="protein sequence ID" value="MCU6788545.1"/>
    <property type="molecule type" value="Genomic_DNA"/>
</dbReference>
<dbReference type="Gene3D" id="1.10.10.10">
    <property type="entry name" value="Winged helix-like DNA-binding domain superfamily/Winged helix DNA-binding domain"/>
    <property type="match status" value="1"/>
</dbReference>
<evidence type="ECO:0000259" key="6">
    <source>
        <dbReference type="Pfam" id="PF08281"/>
    </source>
</evidence>
<gene>
    <name evidence="7" type="ORF">OCV66_05500</name>
</gene>
<evidence type="ECO:0000256" key="1">
    <source>
        <dbReference type="ARBA" id="ARBA00010641"/>
    </source>
</evidence>
<dbReference type="PANTHER" id="PTHR43133:SF51">
    <property type="entry name" value="RNA POLYMERASE SIGMA FACTOR"/>
    <property type="match status" value="1"/>
</dbReference>
<dbReference type="Gene3D" id="1.10.1740.10">
    <property type="match status" value="1"/>
</dbReference>
<evidence type="ECO:0000259" key="5">
    <source>
        <dbReference type="Pfam" id="PF04542"/>
    </source>
</evidence>
<dbReference type="Proteomes" id="UP001652397">
    <property type="component" value="Unassembled WGS sequence"/>
</dbReference>
<accession>A0ABT2U1R6</accession>
<dbReference type="RefSeq" id="WP_243182378.1">
    <property type="nucleotide sequence ID" value="NZ_JAOQJE010000004.1"/>
</dbReference>
<feature type="domain" description="RNA polymerase sigma-70 region 2" evidence="5">
    <location>
        <begin position="15"/>
        <end position="77"/>
    </location>
</feature>
<keyword evidence="3" id="KW-0731">Sigma factor</keyword>
<evidence type="ECO:0000256" key="3">
    <source>
        <dbReference type="ARBA" id="ARBA00023082"/>
    </source>
</evidence>
<evidence type="ECO:0000313" key="7">
    <source>
        <dbReference type="EMBL" id="MCU6788545.1"/>
    </source>
</evidence>
<dbReference type="InterPro" id="IPR014284">
    <property type="entry name" value="RNA_pol_sigma-70_dom"/>
</dbReference>
<proteinExistence type="inferred from homology"/>
<keyword evidence="2" id="KW-0805">Transcription regulation</keyword>
<dbReference type="SUPFAM" id="SSF88946">
    <property type="entry name" value="Sigma2 domain of RNA polymerase sigma factors"/>
    <property type="match status" value="1"/>
</dbReference>
<dbReference type="Pfam" id="PF08281">
    <property type="entry name" value="Sigma70_r4_2"/>
    <property type="match status" value="1"/>
</dbReference>
<organism evidence="7 8">
    <name type="scientific">Agathobaculum ammoniilyticum</name>
    <dbReference type="NCBI Taxonomy" id="2981778"/>
    <lineage>
        <taxon>Bacteria</taxon>
        <taxon>Bacillati</taxon>
        <taxon>Bacillota</taxon>
        <taxon>Clostridia</taxon>
        <taxon>Eubacteriales</taxon>
        <taxon>Butyricicoccaceae</taxon>
        <taxon>Agathobaculum</taxon>
    </lineage>
</organism>
<evidence type="ECO:0000256" key="4">
    <source>
        <dbReference type="ARBA" id="ARBA00023163"/>
    </source>
</evidence>
<sequence length="160" mass="18330">MMDKAEFTAAVLEAEPALYRVAKAMLRSEQDCADAAQQAILRAWEQLDTLRRPKYFKTWLTRILINECRAILRLRQRLAPYKQEQAECIPAPAADDHSDLYEALLSLDEKYRLPVVLFYLEGFKTREIAGLLGVPEGTVKSRLRTARELLRKDLEGACFA</sequence>
<keyword evidence="8" id="KW-1185">Reference proteome</keyword>
<comment type="similarity">
    <text evidence="1">Belongs to the sigma-70 factor family. ECF subfamily.</text>
</comment>
<dbReference type="Pfam" id="PF04542">
    <property type="entry name" value="Sigma70_r2"/>
    <property type="match status" value="1"/>
</dbReference>
<dbReference type="InterPro" id="IPR013324">
    <property type="entry name" value="RNA_pol_sigma_r3/r4-like"/>
</dbReference>
<dbReference type="InterPro" id="IPR013249">
    <property type="entry name" value="RNA_pol_sigma70_r4_t2"/>
</dbReference>
<evidence type="ECO:0000256" key="2">
    <source>
        <dbReference type="ARBA" id="ARBA00023015"/>
    </source>
</evidence>
<dbReference type="SUPFAM" id="SSF88659">
    <property type="entry name" value="Sigma3 and sigma4 domains of RNA polymerase sigma factors"/>
    <property type="match status" value="1"/>
</dbReference>
<dbReference type="InterPro" id="IPR007627">
    <property type="entry name" value="RNA_pol_sigma70_r2"/>
</dbReference>
<comment type="caution">
    <text evidence="7">The sequence shown here is derived from an EMBL/GenBank/DDBJ whole genome shotgun (WGS) entry which is preliminary data.</text>
</comment>
<evidence type="ECO:0000313" key="8">
    <source>
        <dbReference type="Proteomes" id="UP001652397"/>
    </source>
</evidence>
<dbReference type="InterPro" id="IPR039425">
    <property type="entry name" value="RNA_pol_sigma-70-like"/>
</dbReference>
<dbReference type="InterPro" id="IPR036388">
    <property type="entry name" value="WH-like_DNA-bd_sf"/>
</dbReference>
<keyword evidence="4" id="KW-0804">Transcription</keyword>
<dbReference type="CDD" id="cd06171">
    <property type="entry name" value="Sigma70_r4"/>
    <property type="match status" value="1"/>
</dbReference>
<name>A0ABT2U1R6_9FIRM</name>
<feature type="domain" description="RNA polymerase sigma factor 70 region 4 type 2" evidence="6">
    <location>
        <begin position="99"/>
        <end position="150"/>
    </location>
</feature>
<dbReference type="InterPro" id="IPR013325">
    <property type="entry name" value="RNA_pol_sigma_r2"/>
</dbReference>